<dbReference type="EMBL" id="BGPR01130021">
    <property type="protein sequence ID" value="GBN43585.1"/>
    <property type="molecule type" value="Genomic_DNA"/>
</dbReference>
<feature type="region of interest" description="Disordered" evidence="1">
    <location>
        <begin position="34"/>
        <end position="53"/>
    </location>
</feature>
<evidence type="ECO:0000313" key="4">
    <source>
        <dbReference type="EMBL" id="GBN43617.1"/>
    </source>
</evidence>
<dbReference type="Proteomes" id="UP000499080">
    <property type="component" value="Unassembled WGS sequence"/>
</dbReference>
<evidence type="ECO:0000256" key="1">
    <source>
        <dbReference type="SAM" id="MobiDB-lite"/>
    </source>
</evidence>
<evidence type="ECO:0000313" key="2">
    <source>
        <dbReference type="EMBL" id="GBN43585.1"/>
    </source>
</evidence>
<organism evidence="3 6">
    <name type="scientific">Araneus ventricosus</name>
    <name type="common">Orbweaver spider</name>
    <name type="synonym">Epeira ventricosa</name>
    <dbReference type="NCBI Taxonomy" id="182803"/>
    <lineage>
        <taxon>Eukaryota</taxon>
        <taxon>Metazoa</taxon>
        <taxon>Ecdysozoa</taxon>
        <taxon>Arthropoda</taxon>
        <taxon>Chelicerata</taxon>
        <taxon>Arachnida</taxon>
        <taxon>Araneae</taxon>
        <taxon>Araneomorphae</taxon>
        <taxon>Entelegynae</taxon>
        <taxon>Araneoidea</taxon>
        <taxon>Araneidae</taxon>
        <taxon>Araneus</taxon>
    </lineage>
</organism>
<dbReference type="AlphaFoldDB" id="A0A4Y2NX17"/>
<name>A0A4Y2NX17_ARAVE</name>
<protein>
    <submittedName>
        <fullName evidence="3">Uncharacterized protein</fullName>
    </submittedName>
</protein>
<dbReference type="EMBL" id="BGPR01130047">
    <property type="protein sequence ID" value="GBN43666.1"/>
    <property type="molecule type" value="Genomic_DNA"/>
</dbReference>
<evidence type="ECO:0000313" key="5">
    <source>
        <dbReference type="EMBL" id="GBN43666.1"/>
    </source>
</evidence>
<keyword evidence="6" id="KW-1185">Reference proteome</keyword>
<dbReference type="EMBL" id="BGPR01130025">
    <property type="protein sequence ID" value="GBN43594.1"/>
    <property type="molecule type" value="Genomic_DNA"/>
</dbReference>
<gene>
    <name evidence="4" type="ORF">AVEN_126495_1</name>
    <name evidence="5" type="ORF">AVEN_217526_1</name>
    <name evidence="2" type="ORF">AVEN_274874_1</name>
    <name evidence="3" type="ORF">AVEN_51901_1</name>
</gene>
<feature type="region of interest" description="Disordered" evidence="1">
    <location>
        <begin position="1"/>
        <end position="20"/>
    </location>
</feature>
<accession>A0A4Y2NX17</accession>
<reference evidence="3 6" key="1">
    <citation type="journal article" date="2019" name="Sci. Rep.">
        <title>Orb-weaving spider Araneus ventricosus genome elucidates the spidroin gene catalogue.</title>
        <authorList>
            <person name="Kono N."/>
            <person name="Nakamura H."/>
            <person name="Ohtoshi R."/>
            <person name="Moran D.A.P."/>
            <person name="Shinohara A."/>
            <person name="Yoshida Y."/>
            <person name="Fujiwara M."/>
            <person name="Mori M."/>
            <person name="Tomita M."/>
            <person name="Arakawa K."/>
        </authorList>
    </citation>
    <scope>NUCLEOTIDE SEQUENCE [LARGE SCALE GENOMIC DNA]</scope>
</reference>
<evidence type="ECO:0000313" key="6">
    <source>
        <dbReference type="Proteomes" id="UP000499080"/>
    </source>
</evidence>
<comment type="caution">
    <text evidence="3">The sequence shown here is derived from an EMBL/GenBank/DDBJ whole genome shotgun (WGS) entry which is preliminary data.</text>
</comment>
<evidence type="ECO:0000313" key="3">
    <source>
        <dbReference type="EMBL" id="GBN43594.1"/>
    </source>
</evidence>
<proteinExistence type="predicted"/>
<dbReference type="EMBL" id="BGPR01130033">
    <property type="protein sequence ID" value="GBN43617.1"/>
    <property type="molecule type" value="Genomic_DNA"/>
</dbReference>
<sequence>MMKTLPQLTPPLKISASHQQEDVCNNVKQDHIHGRTSMESGFEPGTLRPPKPRTYHYANTASSFIEKRDKWNEHLSVIVSLLSNLVICLNP</sequence>